<evidence type="ECO:0000256" key="1">
    <source>
        <dbReference type="ARBA" id="ARBA00006566"/>
    </source>
</evidence>
<sequence length="401" mass="42591">MTSWFVPGRLEVFGKHTDYAGGHSIVAAVDRGIRVTLDEGDLPDGGISAQTTALPDRVEVGAGAASTLPAGHWGHYVQAVVDRLTLNFGQLKPAHLSFDSDLPLASGMSSSSALVVASALALIDHNDLREREEWKANIHSRADEAGYYSCCENGLSFGSLEGVRGVGTFGGSQDHTAMMCCHDGRLTEFSFCPIQEHRSVALDDTWTFVVAVSGVLAEKTGSARDSYNALSARIAAIVTQWNKATGRADASLADALASSGDAVEQMRRMLADEPDLLTRLDAFIRESTVLVPQALDALDAGDIDAFGAAADESHRNADENLGNQVPQTNDLQRRARELGAPAASAFGAGFGGSVWALVERSGVDDFANAWLEDYRRAYPDAGSRASIVPVRPGDAARRADE</sequence>
<dbReference type="InterPro" id="IPR036554">
    <property type="entry name" value="GHMP_kinase_C_sf"/>
</dbReference>
<dbReference type="InterPro" id="IPR019539">
    <property type="entry name" value="GalKase_N"/>
</dbReference>
<accession>A0ABY0V5Z5</accession>
<keyword evidence="6" id="KW-0119">Carbohydrate metabolism</keyword>
<keyword evidence="3" id="KW-0547">Nucleotide-binding</keyword>
<protein>
    <submittedName>
        <fullName evidence="10">Galactokinase</fullName>
    </submittedName>
</protein>
<dbReference type="PANTHER" id="PTHR10457:SF7">
    <property type="entry name" value="GALACTOKINASE-RELATED"/>
    <property type="match status" value="1"/>
</dbReference>
<name>A0ABY0V5Z5_9ACTO</name>
<dbReference type="PRINTS" id="PR00473">
    <property type="entry name" value="GALCTOKINASE"/>
</dbReference>
<dbReference type="SUPFAM" id="SSF54211">
    <property type="entry name" value="Ribosomal protein S5 domain 2-like"/>
    <property type="match status" value="1"/>
</dbReference>
<dbReference type="Pfam" id="PF00288">
    <property type="entry name" value="GHMP_kinases_N"/>
    <property type="match status" value="1"/>
</dbReference>
<feature type="domain" description="GHMP kinase N-terminal" evidence="7">
    <location>
        <begin position="76"/>
        <end position="135"/>
    </location>
</feature>
<evidence type="ECO:0000256" key="5">
    <source>
        <dbReference type="ARBA" id="ARBA00022840"/>
    </source>
</evidence>
<keyword evidence="4" id="KW-0418">Kinase</keyword>
<dbReference type="Proteomes" id="UP000198976">
    <property type="component" value="Chromosome I"/>
</dbReference>
<dbReference type="Pfam" id="PF08544">
    <property type="entry name" value="GHMP_kinases_C"/>
    <property type="match status" value="1"/>
</dbReference>
<reference evidence="10 11" key="1">
    <citation type="submission" date="2016-10" db="EMBL/GenBank/DDBJ databases">
        <authorList>
            <person name="Varghese N."/>
            <person name="Submissions S."/>
        </authorList>
    </citation>
    <scope>NUCLEOTIDE SEQUENCE [LARGE SCALE GENOMIC DNA]</scope>
    <source>
        <strain evidence="10 11">DSM 9169</strain>
    </source>
</reference>
<dbReference type="Gene3D" id="3.30.230.10">
    <property type="match status" value="1"/>
</dbReference>
<dbReference type="PROSITE" id="PS00627">
    <property type="entry name" value="GHMP_KINASES_ATP"/>
    <property type="match status" value="1"/>
</dbReference>
<feature type="domain" description="Galactokinase N-terminal" evidence="9">
    <location>
        <begin position="4"/>
        <end position="35"/>
    </location>
</feature>
<dbReference type="InterPro" id="IPR006203">
    <property type="entry name" value="GHMP_knse_ATP-bd_CS"/>
</dbReference>
<dbReference type="InterPro" id="IPR013750">
    <property type="entry name" value="GHMP_kinase_C_dom"/>
</dbReference>
<feature type="domain" description="GHMP kinase C-terminal" evidence="8">
    <location>
        <begin position="294"/>
        <end position="374"/>
    </location>
</feature>
<dbReference type="PRINTS" id="PR00959">
    <property type="entry name" value="MEVGALKINASE"/>
</dbReference>
<proteinExistence type="inferred from homology"/>
<dbReference type="InterPro" id="IPR006204">
    <property type="entry name" value="GHMP_kinase_N_dom"/>
</dbReference>
<evidence type="ECO:0000256" key="2">
    <source>
        <dbReference type="ARBA" id="ARBA00022679"/>
    </source>
</evidence>
<evidence type="ECO:0000313" key="10">
    <source>
        <dbReference type="EMBL" id="SDT87894.1"/>
    </source>
</evidence>
<evidence type="ECO:0000313" key="11">
    <source>
        <dbReference type="Proteomes" id="UP000198976"/>
    </source>
</evidence>
<dbReference type="RefSeq" id="WP_092648316.1">
    <property type="nucleotide sequence ID" value="NZ_LT629792.1"/>
</dbReference>
<comment type="similarity">
    <text evidence="1">Belongs to the GHMP kinase family. GalK subfamily.</text>
</comment>
<dbReference type="InterPro" id="IPR020568">
    <property type="entry name" value="Ribosomal_Su5_D2-typ_SF"/>
</dbReference>
<keyword evidence="11" id="KW-1185">Reference proteome</keyword>
<dbReference type="EMBL" id="LT629792">
    <property type="protein sequence ID" value="SDT87894.1"/>
    <property type="molecule type" value="Genomic_DNA"/>
</dbReference>
<dbReference type="SUPFAM" id="SSF55060">
    <property type="entry name" value="GHMP Kinase, C-terminal domain"/>
    <property type="match status" value="1"/>
</dbReference>
<keyword evidence="5" id="KW-0067">ATP-binding</keyword>
<organism evidence="10 11">
    <name type="scientific">Schaalia radingae</name>
    <dbReference type="NCBI Taxonomy" id="131110"/>
    <lineage>
        <taxon>Bacteria</taxon>
        <taxon>Bacillati</taxon>
        <taxon>Actinomycetota</taxon>
        <taxon>Actinomycetes</taxon>
        <taxon>Actinomycetales</taxon>
        <taxon>Actinomycetaceae</taxon>
        <taxon>Schaalia</taxon>
    </lineage>
</organism>
<keyword evidence="2" id="KW-0808">Transferase</keyword>
<evidence type="ECO:0000256" key="3">
    <source>
        <dbReference type="ARBA" id="ARBA00022741"/>
    </source>
</evidence>
<dbReference type="PIRSF" id="PIRSF000530">
    <property type="entry name" value="Galactokinase"/>
    <property type="match status" value="1"/>
</dbReference>
<dbReference type="PANTHER" id="PTHR10457">
    <property type="entry name" value="MEVALONATE KINASE/GALACTOKINASE"/>
    <property type="match status" value="1"/>
</dbReference>
<evidence type="ECO:0000259" key="7">
    <source>
        <dbReference type="Pfam" id="PF00288"/>
    </source>
</evidence>
<gene>
    <name evidence="10" type="ORF">SAMN04489714_0484</name>
</gene>
<evidence type="ECO:0000256" key="6">
    <source>
        <dbReference type="ARBA" id="ARBA00023144"/>
    </source>
</evidence>
<dbReference type="Pfam" id="PF10509">
    <property type="entry name" value="GalKase_gal_bdg"/>
    <property type="match status" value="1"/>
</dbReference>
<dbReference type="InterPro" id="IPR014721">
    <property type="entry name" value="Ribsml_uS5_D2-typ_fold_subgr"/>
</dbReference>
<evidence type="ECO:0000259" key="8">
    <source>
        <dbReference type="Pfam" id="PF08544"/>
    </source>
</evidence>
<evidence type="ECO:0000256" key="4">
    <source>
        <dbReference type="ARBA" id="ARBA00022777"/>
    </source>
</evidence>
<keyword evidence="6" id="KW-0299">Galactose metabolism</keyword>
<dbReference type="InterPro" id="IPR000705">
    <property type="entry name" value="Galactokinase"/>
</dbReference>
<dbReference type="Gene3D" id="3.30.70.890">
    <property type="entry name" value="GHMP kinase, C-terminal domain"/>
    <property type="match status" value="1"/>
</dbReference>
<evidence type="ECO:0000259" key="9">
    <source>
        <dbReference type="Pfam" id="PF10509"/>
    </source>
</evidence>
<dbReference type="InterPro" id="IPR006206">
    <property type="entry name" value="Mevalonate/galactokinase"/>
</dbReference>